<name>A0A800MVX4_CYTFI</name>
<evidence type="ECO:0000313" key="1">
    <source>
        <dbReference type="EMBL" id="KAF0823453.1"/>
    </source>
</evidence>
<accession>A0A800MVX4</accession>
<reference evidence="1 2" key="1">
    <citation type="journal article" date="2020" name="G3 (Bethesda)">
        <title>Whole Genome Sequencing and Comparative Genomics of Two Nematicidal Bacillus Strains Reveals a Wide Range of Possible Virulence Factors.</title>
        <authorList>
            <person name="Susic N."/>
            <person name="Janezic S."/>
            <person name="Rupnik M."/>
            <person name="Geric Stare B."/>
        </authorList>
    </citation>
    <scope>NUCLEOTIDE SEQUENCE [LARGE SCALE GENOMIC DNA]</scope>
    <source>
        <strain evidence="1 2">I-1582</strain>
    </source>
</reference>
<gene>
    <name evidence="1" type="ORF">KIS1582_2718</name>
</gene>
<organism evidence="1 2">
    <name type="scientific">Cytobacillus firmus</name>
    <name type="common">Bacillus firmus</name>
    <dbReference type="NCBI Taxonomy" id="1399"/>
    <lineage>
        <taxon>Bacteria</taxon>
        <taxon>Bacillati</taxon>
        <taxon>Bacillota</taxon>
        <taxon>Bacilli</taxon>
        <taxon>Bacillales</taxon>
        <taxon>Bacillaceae</taxon>
        <taxon>Cytobacillus</taxon>
    </lineage>
</organism>
<protein>
    <submittedName>
        <fullName evidence="1">Uncharacterized protein</fullName>
    </submittedName>
</protein>
<comment type="caution">
    <text evidence="1">The sequence shown here is derived from an EMBL/GenBank/DDBJ whole genome shotgun (WGS) entry which is preliminary data.</text>
</comment>
<dbReference type="Proteomes" id="UP000465778">
    <property type="component" value="Unassembled WGS sequence"/>
</dbReference>
<dbReference type="AlphaFoldDB" id="A0A800MVX4"/>
<evidence type="ECO:0000313" key="2">
    <source>
        <dbReference type="Proteomes" id="UP000465778"/>
    </source>
</evidence>
<dbReference type="EMBL" id="VDEM01000030">
    <property type="protein sequence ID" value="KAF0823453.1"/>
    <property type="molecule type" value="Genomic_DNA"/>
</dbReference>
<proteinExistence type="predicted"/>
<sequence length="38" mass="4407">MSLSLSILFFDKITIIAICDKTMKSFQKIKGPFRPFKI</sequence>